<evidence type="ECO:0000313" key="3">
    <source>
        <dbReference type="Proteomes" id="UP001246473"/>
    </source>
</evidence>
<dbReference type="AlphaFoldDB" id="A0AAP5Q2D1"/>
<dbReference type="CDD" id="cd00371">
    <property type="entry name" value="HMA"/>
    <property type="match status" value="1"/>
</dbReference>
<comment type="caution">
    <text evidence="2">The sequence shown here is derived from an EMBL/GenBank/DDBJ whole genome shotgun (WGS) entry which is preliminary data.</text>
</comment>
<evidence type="ECO:0000313" key="2">
    <source>
        <dbReference type="EMBL" id="MDT8835848.1"/>
    </source>
</evidence>
<accession>A0AAP5Q2D1</accession>
<dbReference type="Pfam" id="PF00403">
    <property type="entry name" value="HMA"/>
    <property type="match status" value="1"/>
</dbReference>
<name>A0AAP5Q2D1_9BURK</name>
<dbReference type="Gene3D" id="3.30.70.100">
    <property type="match status" value="1"/>
</dbReference>
<feature type="domain" description="HMA" evidence="1">
    <location>
        <begin position="1"/>
        <end position="63"/>
    </location>
</feature>
<evidence type="ECO:0000259" key="1">
    <source>
        <dbReference type="PROSITE" id="PS50846"/>
    </source>
</evidence>
<reference evidence="2" key="1">
    <citation type="submission" date="2022-08" db="EMBL/GenBank/DDBJ databases">
        <authorList>
            <person name="Kim S.-J."/>
        </authorList>
    </citation>
    <scope>NUCLEOTIDE SEQUENCE</scope>
    <source>
        <strain evidence="2">KJ</strain>
    </source>
</reference>
<dbReference type="InterPro" id="IPR036163">
    <property type="entry name" value="HMA_dom_sf"/>
</dbReference>
<proteinExistence type="predicted"/>
<dbReference type="PROSITE" id="PS50846">
    <property type="entry name" value="HMA_2"/>
    <property type="match status" value="1"/>
</dbReference>
<gene>
    <name evidence="2" type="ORF">ParKJ_00285</name>
</gene>
<dbReference type="EMBL" id="JANSLM010000001">
    <property type="protein sequence ID" value="MDT8835848.1"/>
    <property type="molecule type" value="Genomic_DNA"/>
</dbReference>
<sequence>MYQFNVEGMTCDHCAASITRSVQSVDPKAAVAVDIPSEQVRVETARSLADIEAAIVEAGYTVNSRHD</sequence>
<dbReference type="GO" id="GO:0046872">
    <property type="term" value="F:metal ion binding"/>
    <property type="evidence" value="ECO:0007669"/>
    <property type="project" value="InterPro"/>
</dbReference>
<protein>
    <submittedName>
        <fullName evidence="2">Heavy-metal-associated domain-containing protein</fullName>
    </submittedName>
</protein>
<dbReference type="RefSeq" id="WP_315696619.1">
    <property type="nucleotide sequence ID" value="NZ_JANSLM010000001.1"/>
</dbReference>
<dbReference type="Proteomes" id="UP001246473">
    <property type="component" value="Unassembled WGS sequence"/>
</dbReference>
<organism evidence="2 3">
    <name type="scientific">Paraburkholderia fungorum</name>
    <dbReference type="NCBI Taxonomy" id="134537"/>
    <lineage>
        <taxon>Bacteria</taxon>
        <taxon>Pseudomonadati</taxon>
        <taxon>Pseudomonadota</taxon>
        <taxon>Betaproteobacteria</taxon>
        <taxon>Burkholderiales</taxon>
        <taxon>Burkholderiaceae</taxon>
        <taxon>Paraburkholderia</taxon>
    </lineage>
</organism>
<dbReference type="SUPFAM" id="SSF55008">
    <property type="entry name" value="HMA, heavy metal-associated domain"/>
    <property type="match status" value="1"/>
</dbReference>
<dbReference type="InterPro" id="IPR006121">
    <property type="entry name" value="HMA_dom"/>
</dbReference>